<evidence type="ECO:0000256" key="1">
    <source>
        <dbReference type="ARBA" id="ARBA00023002"/>
    </source>
</evidence>
<dbReference type="InterPro" id="IPR050988">
    <property type="entry name" value="Mannitol_DH/Oxidoreductase"/>
</dbReference>
<dbReference type="GO" id="GO:0016616">
    <property type="term" value="F:oxidoreductase activity, acting on the CH-OH group of donors, NAD or NADP as acceptor"/>
    <property type="evidence" value="ECO:0007669"/>
    <property type="project" value="TreeGrafter"/>
</dbReference>
<evidence type="ECO:0000313" key="5">
    <source>
        <dbReference type="Proteomes" id="UP000219285"/>
    </source>
</evidence>
<dbReference type="Gene3D" id="3.40.50.720">
    <property type="entry name" value="NAD(P)-binding Rossmann-like Domain"/>
    <property type="match status" value="1"/>
</dbReference>
<accession>A0A6M4ME44</accession>
<dbReference type="EMBL" id="CP052766">
    <property type="protein sequence ID" value="QJR81118.1"/>
    <property type="molecule type" value="Genomic_DNA"/>
</dbReference>
<dbReference type="Pfam" id="PF01232">
    <property type="entry name" value="Mannitol_dh"/>
    <property type="match status" value="1"/>
</dbReference>
<evidence type="ECO:0000259" key="2">
    <source>
        <dbReference type="Pfam" id="PF01232"/>
    </source>
</evidence>
<dbReference type="KEGG" id="apel:CA267_010180"/>
<sequence length="486" mass="53773">MARLNVQTLAQLPDSVKKPAYDLKTTGCGIVHIGPGAFHRAHQAVYTDLAMAHGGDWRIQAVSMRSRDLQEKLTEQDNLYALAVLDHQPYTQIVGALKNVFVLATDRAAIMEALGIANTHIITLTITEKGYCLNNQGELDTSHPDIRHDLEFVQEPVSAIGLLVAALSQRKKEAHCKLTIISCDNLSDNGTKLGAAVKAFASLLDANLADWIEQNICFPNTMVDSITPATDSELIERTEAELGVHDAWPIQREAFSQWVIEDKFSGPRPAWEKVGVTFTDDVHVFEKAKLRILNGTHSTLAYIGSLCGLDTVYAAINEPALEQFIRRLLTKEILPTIDAGDKLDVSAYADEIIQRYHNPHIRHMLAQIAWDGSQKLPFRILNTIRDRLTAKGAILHLCAPVAAWILFIAQRQQSGEKLTDPNAEKLLALAAEHQHNVTDFADAILNLQEVFAELSDNRQFRDTVHAQLATLKKLDKSNPADCLGAL</sequence>
<dbReference type="AlphaFoldDB" id="A0A6M4ME44"/>
<dbReference type="InterPro" id="IPR013328">
    <property type="entry name" value="6PGD_dom2"/>
</dbReference>
<dbReference type="InterPro" id="IPR008927">
    <property type="entry name" value="6-PGluconate_DH-like_C_sf"/>
</dbReference>
<dbReference type="InterPro" id="IPR000669">
    <property type="entry name" value="Mannitol_DH"/>
</dbReference>
<gene>
    <name evidence="4" type="ORF">CA267_010180</name>
</gene>
<evidence type="ECO:0000313" key="4">
    <source>
        <dbReference type="EMBL" id="QJR81118.1"/>
    </source>
</evidence>
<dbReference type="InterPro" id="IPR036291">
    <property type="entry name" value="NAD(P)-bd_dom_sf"/>
</dbReference>
<organism evidence="4 5">
    <name type="scientific">Alteromonas pelagimontana</name>
    <dbReference type="NCBI Taxonomy" id="1858656"/>
    <lineage>
        <taxon>Bacteria</taxon>
        <taxon>Pseudomonadati</taxon>
        <taxon>Pseudomonadota</taxon>
        <taxon>Gammaproteobacteria</taxon>
        <taxon>Alteromonadales</taxon>
        <taxon>Alteromonadaceae</taxon>
        <taxon>Alteromonas/Salinimonas group</taxon>
        <taxon>Alteromonas</taxon>
    </lineage>
</organism>
<keyword evidence="5" id="KW-1185">Reference proteome</keyword>
<proteinExistence type="predicted"/>
<evidence type="ECO:0000259" key="3">
    <source>
        <dbReference type="Pfam" id="PF08125"/>
    </source>
</evidence>
<dbReference type="PRINTS" id="PR00084">
    <property type="entry name" value="MTLDHDRGNASE"/>
</dbReference>
<dbReference type="Gene3D" id="1.10.1040.10">
    <property type="entry name" value="N-(1-d-carboxylethyl)-l-norvaline Dehydrogenase, domain 2"/>
    <property type="match status" value="1"/>
</dbReference>
<feature type="domain" description="Mannitol dehydrogenase N-terminal" evidence="2">
    <location>
        <begin position="29"/>
        <end position="273"/>
    </location>
</feature>
<keyword evidence="1" id="KW-0560">Oxidoreductase</keyword>
<protein>
    <submittedName>
        <fullName evidence="4">Mannitol dehydrogenase family protein</fullName>
    </submittedName>
</protein>
<dbReference type="PANTHER" id="PTHR43362:SF1">
    <property type="entry name" value="MANNITOL DEHYDROGENASE 2-RELATED"/>
    <property type="match status" value="1"/>
</dbReference>
<name>A0A6M4ME44_9ALTE</name>
<dbReference type="SUPFAM" id="SSF51735">
    <property type="entry name" value="NAD(P)-binding Rossmann-fold domains"/>
    <property type="match status" value="1"/>
</dbReference>
<reference evidence="4 5" key="2">
    <citation type="submission" date="2020-04" db="EMBL/GenBank/DDBJ databases">
        <title>Complete genome sequence of Alteromonas pelagimontana 5.12T.</title>
        <authorList>
            <person name="Sinha R.K."/>
            <person name="Krishnan K.P."/>
            <person name="Kurian J.P."/>
        </authorList>
    </citation>
    <scope>NUCLEOTIDE SEQUENCE [LARGE SCALE GENOMIC DNA]</scope>
    <source>
        <strain evidence="4 5">5.12</strain>
    </source>
</reference>
<dbReference type="PANTHER" id="PTHR43362">
    <property type="entry name" value="MANNITOL DEHYDROGENASE DSF1-RELATED"/>
    <property type="match status" value="1"/>
</dbReference>
<reference evidence="5" key="1">
    <citation type="submission" date="2014-12" db="EMBL/GenBank/DDBJ databases">
        <title>Complete genome sequence of a multi-drug resistant Klebsiella pneumoniae.</title>
        <authorList>
            <person name="Hua X."/>
            <person name="Chen Q."/>
            <person name="Li X."/>
            <person name="Feng Y."/>
            <person name="Ruan Z."/>
            <person name="Yu Y."/>
        </authorList>
    </citation>
    <scope>NUCLEOTIDE SEQUENCE [LARGE SCALE GENOMIC DNA]</scope>
    <source>
        <strain evidence="5">5.12</strain>
    </source>
</reference>
<dbReference type="SUPFAM" id="SSF48179">
    <property type="entry name" value="6-phosphogluconate dehydrogenase C-terminal domain-like"/>
    <property type="match status" value="1"/>
</dbReference>
<dbReference type="OrthoDB" id="271711at2"/>
<dbReference type="InterPro" id="IPR013131">
    <property type="entry name" value="Mannitol_DH_N"/>
</dbReference>
<dbReference type="InterPro" id="IPR013118">
    <property type="entry name" value="Mannitol_DH_C"/>
</dbReference>
<dbReference type="RefSeq" id="WP_075607588.1">
    <property type="nucleotide sequence ID" value="NZ_CP052766.1"/>
</dbReference>
<dbReference type="Proteomes" id="UP000219285">
    <property type="component" value="Chromosome"/>
</dbReference>
<feature type="domain" description="Mannitol dehydrogenase C-terminal" evidence="3">
    <location>
        <begin position="281"/>
        <end position="471"/>
    </location>
</feature>
<dbReference type="Pfam" id="PF08125">
    <property type="entry name" value="Mannitol_dh_C"/>
    <property type="match status" value="1"/>
</dbReference>